<dbReference type="Gene3D" id="3.40.50.140">
    <property type="match status" value="1"/>
</dbReference>
<reference evidence="2" key="1">
    <citation type="submission" date="2022-08" db="EMBL/GenBank/DDBJ databases">
        <authorList>
            <person name="Kallberg Y."/>
            <person name="Tangrot J."/>
            <person name="Rosling A."/>
        </authorList>
    </citation>
    <scope>NUCLEOTIDE SEQUENCE</scope>
    <source>
        <strain evidence="2">Wild A</strain>
    </source>
</reference>
<dbReference type="EMBL" id="CAMKVN010017820">
    <property type="protein sequence ID" value="CAI2198089.1"/>
    <property type="molecule type" value="Genomic_DNA"/>
</dbReference>
<dbReference type="Proteomes" id="UP001153678">
    <property type="component" value="Unassembled WGS sequence"/>
</dbReference>
<proteinExistence type="predicted"/>
<feature type="non-terminal residue" evidence="2">
    <location>
        <position position="58"/>
    </location>
</feature>
<dbReference type="AlphaFoldDB" id="A0A9W4T9W3"/>
<evidence type="ECO:0000259" key="1">
    <source>
        <dbReference type="Pfam" id="PF01751"/>
    </source>
</evidence>
<dbReference type="InterPro" id="IPR023405">
    <property type="entry name" value="Topo_IA_core_domain"/>
</dbReference>
<evidence type="ECO:0000313" key="3">
    <source>
        <dbReference type="Proteomes" id="UP001153678"/>
    </source>
</evidence>
<accession>A0A9W4T9W3</accession>
<name>A0A9W4T9W3_9GLOM</name>
<dbReference type="Pfam" id="PF01751">
    <property type="entry name" value="Toprim"/>
    <property type="match status" value="1"/>
</dbReference>
<dbReference type="SUPFAM" id="SSF56712">
    <property type="entry name" value="Prokaryotic type I DNA topoisomerase"/>
    <property type="match status" value="1"/>
</dbReference>
<sequence>MTKYLIFLESYTKQKTIKTFLGNEYEVFATGGHLTELAKQGYLNLGVDLQKFTPHYVP</sequence>
<comment type="caution">
    <text evidence="2">The sequence shown here is derived from an EMBL/GenBank/DDBJ whole genome shotgun (WGS) entry which is preliminary data.</text>
</comment>
<dbReference type="InterPro" id="IPR006171">
    <property type="entry name" value="TOPRIM_dom"/>
</dbReference>
<evidence type="ECO:0000313" key="2">
    <source>
        <dbReference type="EMBL" id="CAI2198089.1"/>
    </source>
</evidence>
<feature type="domain" description="Toprim" evidence="1">
    <location>
        <begin position="5"/>
        <end position="39"/>
    </location>
</feature>
<protein>
    <submittedName>
        <fullName evidence="2">18298_t:CDS:1</fullName>
    </submittedName>
</protein>
<keyword evidence="3" id="KW-1185">Reference proteome</keyword>
<organism evidence="2 3">
    <name type="scientific">Funneliformis geosporum</name>
    <dbReference type="NCBI Taxonomy" id="1117311"/>
    <lineage>
        <taxon>Eukaryota</taxon>
        <taxon>Fungi</taxon>
        <taxon>Fungi incertae sedis</taxon>
        <taxon>Mucoromycota</taxon>
        <taxon>Glomeromycotina</taxon>
        <taxon>Glomeromycetes</taxon>
        <taxon>Glomerales</taxon>
        <taxon>Glomeraceae</taxon>
        <taxon>Funneliformis</taxon>
    </lineage>
</organism>
<gene>
    <name evidence="2" type="ORF">FWILDA_LOCUS18399</name>
</gene>